<evidence type="ECO:0000256" key="1">
    <source>
        <dbReference type="ARBA" id="ARBA00004651"/>
    </source>
</evidence>
<feature type="transmembrane region" description="Helical" evidence="7">
    <location>
        <begin position="272"/>
        <end position="291"/>
    </location>
</feature>
<evidence type="ECO:0000313" key="8">
    <source>
        <dbReference type="EMBL" id="MFD2932696.1"/>
    </source>
</evidence>
<feature type="transmembrane region" description="Helical" evidence="7">
    <location>
        <begin position="69"/>
        <end position="86"/>
    </location>
</feature>
<keyword evidence="9" id="KW-1185">Reference proteome</keyword>
<comment type="caution">
    <text evidence="8">The sequence shown here is derived from an EMBL/GenBank/DDBJ whole genome shotgun (WGS) entry which is preliminary data.</text>
</comment>
<feature type="transmembrane region" description="Helical" evidence="7">
    <location>
        <begin position="297"/>
        <end position="314"/>
    </location>
</feature>
<dbReference type="Proteomes" id="UP001597512">
    <property type="component" value="Unassembled WGS sequence"/>
</dbReference>
<dbReference type="PANTHER" id="PTHR22926:SF3">
    <property type="entry name" value="UNDECAPRENYL-PHOSPHATE ALPHA-N-ACETYLGLUCOSAMINYL 1-PHOSPHATE TRANSFERASE"/>
    <property type="match status" value="1"/>
</dbReference>
<keyword evidence="3" id="KW-0808">Transferase</keyword>
<name>A0ABW6ABM7_9BACT</name>
<dbReference type="PANTHER" id="PTHR22926">
    <property type="entry name" value="PHOSPHO-N-ACETYLMURAMOYL-PENTAPEPTIDE-TRANSFERASE"/>
    <property type="match status" value="1"/>
</dbReference>
<feature type="transmembrane region" description="Helical" evidence="7">
    <location>
        <begin position="220"/>
        <end position="243"/>
    </location>
</feature>
<protein>
    <recommendedName>
        <fullName evidence="10">Glycosyltransferase family 4 protein</fullName>
    </recommendedName>
</protein>
<keyword evidence="2" id="KW-1003">Cell membrane</keyword>
<proteinExistence type="predicted"/>
<dbReference type="EMBL" id="JBHUOM010000001">
    <property type="protein sequence ID" value="MFD2932696.1"/>
    <property type="molecule type" value="Genomic_DNA"/>
</dbReference>
<evidence type="ECO:0000256" key="2">
    <source>
        <dbReference type="ARBA" id="ARBA00022475"/>
    </source>
</evidence>
<evidence type="ECO:0000313" key="9">
    <source>
        <dbReference type="Proteomes" id="UP001597512"/>
    </source>
</evidence>
<evidence type="ECO:0000256" key="5">
    <source>
        <dbReference type="ARBA" id="ARBA00022989"/>
    </source>
</evidence>
<keyword evidence="6 7" id="KW-0472">Membrane</keyword>
<dbReference type="InterPro" id="IPR000715">
    <property type="entry name" value="Glycosyl_transferase_4"/>
</dbReference>
<dbReference type="Pfam" id="PF00953">
    <property type="entry name" value="Glycos_transf_4"/>
    <property type="match status" value="1"/>
</dbReference>
<comment type="subcellular location">
    <subcellularLocation>
        <location evidence="1">Cell membrane</location>
        <topology evidence="1">Multi-pass membrane protein</topology>
    </subcellularLocation>
</comment>
<accession>A0ABW6ABM7</accession>
<feature type="transmembrane region" description="Helical" evidence="7">
    <location>
        <begin position="140"/>
        <end position="157"/>
    </location>
</feature>
<evidence type="ECO:0000256" key="7">
    <source>
        <dbReference type="SAM" id="Phobius"/>
    </source>
</evidence>
<feature type="transmembrane region" description="Helical" evidence="7">
    <location>
        <begin position="193"/>
        <end position="214"/>
    </location>
</feature>
<organism evidence="8 9">
    <name type="scientific">Spirosoma flavum</name>
    <dbReference type="NCBI Taxonomy" id="2048557"/>
    <lineage>
        <taxon>Bacteria</taxon>
        <taxon>Pseudomonadati</taxon>
        <taxon>Bacteroidota</taxon>
        <taxon>Cytophagia</taxon>
        <taxon>Cytophagales</taxon>
        <taxon>Cytophagaceae</taxon>
        <taxon>Spirosoma</taxon>
    </lineage>
</organism>
<dbReference type="RefSeq" id="WP_381496887.1">
    <property type="nucleotide sequence ID" value="NZ_JBHUOM010000001.1"/>
</dbReference>
<reference evidence="9" key="1">
    <citation type="journal article" date="2019" name="Int. J. Syst. Evol. Microbiol.">
        <title>The Global Catalogue of Microorganisms (GCM) 10K type strain sequencing project: providing services to taxonomists for standard genome sequencing and annotation.</title>
        <authorList>
            <consortium name="The Broad Institute Genomics Platform"/>
            <consortium name="The Broad Institute Genome Sequencing Center for Infectious Disease"/>
            <person name="Wu L."/>
            <person name="Ma J."/>
        </authorList>
    </citation>
    <scope>NUCLEOTIDE SEQUENCE [LARGE SCALE GENOMIC DNA]</scope>
    <source>
        <strain evidence="9">KCTC 52490</strain>
    </source>
</reference>
<feature type="transmembrane region" description="Helical" evidence="7">
    <location>
        <begin position="116"/>
        <end position="133"/>
    </location>
</feature>
<keyword evidence="4 7" id="KW-0812">Transmembrane</keyword>
<gene>
    <name evidence="8" type="ORF">ACFS25_02840</name>
</gene>
<feature type="transmembrane region" description="Helical" evidence="7">
    <location>
        <begin position="42"/>
        <end position="62"/>
    </location>
</feature>
<evidence type="ECO:0008006" key="10">
    <source>
        <dbReference type="Google" id="ProtNLM"/>
    </source>
</evidence>
<feature type="transmembrane region" description="Helical" evidence="7">
    <location>
        <begin position="169"/>
        <end position="186"/>
    </location>
</feature>
<evidence type="ECO:0000256" key="4">
    <source>
        <dbReference type="ARBA" id="ARBA00022692"/>
    </source>
</evidence>
<sequence>MSLPICFFLTVLLIGAELLYLKLARHLGLFDRPNERSAHLNLSTIRGGGFVFYLAVVCAIWISKLSLPYVYLGLTFITLISFWDDISSVPKWYRLAIHMLAVGLLTFQEKAFLDQWWLFAGVFFIGVGIVNAYNFMDGINGMTAFYSLVTVGTLWYWQVQQSGPGENDVLFPCVFVALLVFSYFNARRRAICFAGDVGSISMGFIILYGLLASINRSHTYLPILFISVYGIDTLLTIIYRLYLRQNIFRAHQMHLFQLLVHQLGWPHLRVSLLYALVQLGINGLVILAMNWLPISQFVLVGLIWGSLLIAYVTTRKRIGIVTKKESVLENRLYYIDLKNLENT</sequence>
<evidence type="ECO:0000256" key="3">
    <source>
        <dbReference type="ARBA" id="ARBA00022679"/>
    </source>
</evidence>
<evidence type="ECO:0000256" key="6">
    <source>
        <dbReference type="ARBA" id="ARBA00023136"/>
    </source>
</evidence>
<keyword evidence="5 7" id="KW-1133">Transmembrane helix</keyword>